<dbReference type="PANTHER" id="PTHR35317">
    <property type="entry name" value="OS04G0629600 PROTEIN"/>
    <property type="match status" value="1"/>
</dbReference>
<dbReference type="PANTHER" id="PTHR35317:SF37">
    <property type="entry name" value="DUF4219 DOMAIN-CONTAINING PROTEIN"/>
    <property type="match status" value="1"/>
</dbReference>
<protein>
    <recommendedName>
        <fullName evidence="3">UBN2 domain-containing protein</fullName>
    </recommendedName>
</protein>
<reference evidence="1 2" key="1">
    <citation type="submission" date="2024-04" db="EMBL/GenBank/DDBJ databases">
        <authorList>
            <person name="Fracassetti M."/>
        </authorList>
    </citation>
    <scope>NUCLEOTIDE SEQUENCE [LARGE SCALE GENOMIC DNA]</scope>
</reference>
<keyword evidence="2" id="KW-1185">Reference proteome</keyword>
<evidence type="ECO:0008006" key="3">
    <source>
        <dbReference type="Google" id="ProtNLM"/>
    </source>
</evidence>
<evidence type="ECO:0000313" key="1">
    <source>
        <dbReference type="EMBL" id="CAL1400093.1"/>
    </source>
</evidence>
<organism evidence="1 2">
    <name type="scientific">Linum trigynum</name>
    <dbReference type="NCBI Taxonomy" id="586398"/>
    <lineage>
        <taxon>Eukaryota</taxon>
        <taxon>Viridiplantae</taxon>
        <taxon>Streptophyta</taxon>
        <taxon>Embryophyta</taxon>
        <taxon>Tracheophyta</taxon>
        <taxon>Spermatophyta</taxon>
        <taxon>Magnoliopsida</taxon>
        <taxon>eudicotyledons</taxon>
        <taxon>Gunneridae</taxon>
        <taxon>Pentapetalae</taxon>
        <taxon>rosids</taxon>
        <taxon>fabids</taxon>
        <taxon>Malpighiales</taxon>
        <taxon>Linaceae</taxon>
        <taxon>Linum</taxon>
    </lineage>
</organism>
<sequence>MENLLRSKEYWPIVQQGFKDRKGEELSKYETKALDDLKLKGLKAKNYLFCFIDKTILNTISKKGTTKDLWDSMKVKYQGNAKVQKSNLHALSQNFEIIEIKGGESVTNYFSRVMTISNAMRNSGEAMTDVQIVEKIHRTLTEKFNYVVCSIEE</sequence>
<gene>
    <name evidence="1" type="ORF">LTRI10_LOCUS40243</name>
</gene>
<proteinExistence type="predicted"/>
<dbReference type="AlphaFoldDB" id="A0AAV2FQZ9"/>
<dbReference type="EMBL" id="OZ034820">
    <property type="protein sequence ID" value="CAL1400093.1"/>
    <property type="molecule type" value="Genomic_DNA"/>
</dbReference>
<dbReference type="Pfam" id="PF14223">
    <property type="entry name" value="Retrotran_gag_2"/>
    <property type="match status" value="1"/>
</dbReference>
<evidence type="ECO:0000313" key="2">
    <source>
        <dbReference type="Proteomes" id="UP001497516"/>
    </source>
</evidence>
<dbReference type="Proteomes" id="UP001497516">
    <property type="component" value="Chromosome 7"/>
</dbReference>
<accession>A0AAV2FQZ9</accession>
<name>A0AAV2FQZ9_9ROSI</name>